<dbReference type="EMBL" id="CP017755">
    <property type="protein sequence ID" value="AOZ10142.1"/>
    <property type="molecule type" value="Genomic_DNA"/>
</dbReference>
<reference evidence="6 7" key="1">
    <citation type="submission" date="2016-10" db="EMBL/GenBank/DDBJ databases">
        <title>Complete genome sequences of three Cupriavidus strains isolated from various Malaysian environments.</title>
        <authorList>
            <person name="Abdullah A.A.-A."/>
            <person name="Shafie N.A.H."/>
            <person name="Lau N.S."/>
        </authorList>
    </citation>
    <scope>NUCLEOTIDE SEQUENCE [LARGE SCALE GENOMIC DNA]</scope>
    <source>
        <strain evidence="6 7">USMAA1020</strain>
    </source>
</reference>
<keyword evidence="3" id="KW-0408">Iron</keyword>
<dbReference type="Pfam" id="PF01077">
    <property type="entry name" value="NIR_SIR"/>
    <property type="match status" value="1"/>
</dbReference>
<evidence type="ECO:0000313" key="7">
    <source>
        <dbReference type="Proteomes" id="UP000177515"/>
    </source>
</evidence>
<keyword evidence="1" id="KW-0004">4Fe-4S</keyword>
<dbReference type="RefSeq" id="WP_071018600.1">
    <property type="nucleotide sequence ID" value="NZ_CP017755.1"/>
</dbReference>
<accession>A0ABM6FE67</accession>
<sequence>MNQDEGEHTMAGGADGARLGIESVDRNGQQWYRLTLDGSGAAAGTPAGVAVGPAFRAEELGDAIAAVLSAYLAMRDRRAPGHERLADTLRRVGPEPFRAAAAAAATAAAAAADAVRARRAPSRPAEAAAAAGVPAQAMSALPACCA</sequence>
<evidence type="ECO:0000256" key="3">
    <source>
        <dbReference type="ARBA" id="ARBA00023004"/>
    </source>
</evidence>
<feature type="domain" description="Nitrite/sulphite reductase 4Fe-4S" evidence="5">
    <location>
        <begin position="38"/>
        <end position="101"/>
    </location>
</feature>
<evidence type="ECO:0000256" key="1">
    <source>
        <dbReference type="ARBA" id="ARBA00022485"/>
    </source>
</evidence>
<dbReference type="Proteomes" id="UP000177515">
    <property type="component" value="Chromosome 2"/>
</dbReference>
<organism evidence="6 7">
    <name type="scientific">Cupriavidus malaysiensis</name>
    <dbReference type="NCBI Taxonomy" id="367825"/>
    <lineage>
        <taxon>Bacteria</taxon>
        <taxon>Pseudomonadati</taxon>
        <taxon>Pseudomonadota</taxon>
        <taxon>Betaproteobacteria</taxon>
        <taxon>Burkholderiales</taxon>
        <taxon>Burkholderiaceae</taxon>
        <taxon>Cupriavidus</taxon>
    </lineage>
</organism>
<protein>
    <recommendedName>
        <fullName evidence="5">Nitrite/sulphite reductase 4Fe-4S domain-containing protein</fullName>
    </recommendedName>
</protein>
<evidence type="ECO:0000256" key="4">
    <source>
        <dbReference type="ARBA" id="ARBA00023014"/>
    </source>
</evidence>
<dbReference type="SUPFAM" id="SSF56014">
    <property type="entry name" value="Nitrite and sulphite reductase 4Fe-4S domain-like"/>
    <property type="match status" value="1"/>
</dbReference>
<proteinExistence type="predicted"/>
<dbReference type="InterPro" id="IPR006067">
    <property type="entry name" value="NO2/SO3_Rdtase_4Fe4S_dom"/>
</dbReference>
<dbReference type="Gene3D" id="3.30.413.10">
    <property type="entry name" value="Sulfite Reductase Hemoprotein, domain 1"/>
    <property type="match status" value="1"/>
</dbReference>
<gene>
    <name evidence="6" type="ORF">BKK80_31385</name>
</gene>
<evidence type="ECO:0000259" key="5">
    <source>
        <dbReference type="Pfam" id="PF01077"/>
    </source>
</evidence>
<evidence type="ECO:0000313" key="6">
    <source>
        <dbReference type="EMBL" id="AOZ10142.1"/>
    </source>
</evidence>
<keyword evidence="2" id="KW-0479">Metal-binding</keyword>
<keyword evidence="4" id="KW-0411">Iron-sulfur</keyword>
<name>A0ABM6FE67_9BURK</name>
<evidence type="ECO:0000256" key="2">
    <source>
        <dbReference type="ARBA" id="ARBA00022723"/>
    </source>
</evidence>
<dbReference type="InterPro" id="IPR045854">
    <property type="entry name" value="NO2/SO3_Rdtase_4Fe4S_sf"/>
</dbReference>
<keyword evidence="7" id="KW-1185">Reference proteome</keyword>